<dbReference type="EMBL" id="JAGQLF010000031">
    <property type="protein sequence ID" value="MCA9386967.1"/>
    <property type="molecule type" value="Genomic_DNA"/>
</dbReference>
<proteinExistence type="predicted"/>
<comment type="caution">
    <text evidence="1">The sequence shown here is derived from an EMBL/GenBank/DDBJ whole genome shotgun (WGS) entry which is preliminary data.</text>
</comment>
<protein>
    <submittedName>
        <fullName evidence="1">Uncharacterized protein</fullName>
    </submittedName>
</protein>
<evidence type="ECO:0000313" key="1">
    <source>
        <dbReference type="EMBL" id="MCA9386967.1"/>
    </source>
</evidence>
<reference evidence="1" key="2">
    <citation type="journal article" date="2021" name="Microbiome">
        <title>Successional dynamics and alternative stable states in a saline activated sludge microbial community over 9 years.</title>
        <authorList>
            <person name="Wang Y."/>
            <person name="Ye J."/>
            <person name="Ju F."/>
            <person name="Liu L."/>
            <person name="Boyd J.A."/>
            <person name="Deng Y."/>
            <person name="Parks D.H."/>
            <person name="Jiang X."/>
            <person name="Yin X."/>
            <person name="Woodcroft B.J."/>
            <person name="Tyson G.W."/>
            <person name="Hugenholtz P."/>
            <person name="Polz M.F."/>
            <person name="Zhang T."/>
        </authorList>
    </citation>
    <scope>NUCLEOTIDE SEQUENCE</scope>
    <source>
        <strain evidence="1">HKST-UBA09</strain>
    </source>
</reference>
<evidence type="ECO:0000313" key="2">
    <source>
        <dbReference type="Proteomes" id="UP000714915"/>
    </source>
</evidence>
<sequence>MQLAQLSEIILKKIKSNTTISCSDWPDRISIPSKITKSIKNLSRYTDPKNSKKELPSGWEYEQSILFFDGELLLSEPTAGNYERVKPKHSFSASPQYVSNSKMFFDLKVDNRKYKSKEYMTDSLVGRDLTYGFIASFHTHPKRIIQTKSIYSFYSVADLTSLIYGNIPMIGLIWGNSYWLACKSSSSKIPPLDVLDLITKEEFQSGIPGVIDMVKQNLLMYDLVFYQASLGNILRRI</sequence>
<dbReference type="AlphaFoldDB" id="A0A955RM35"/>
<dbReference type="Proteomes" id="UP000714915">
    <property type="component" value="Unassembled WGS sequence"/>
</dbReference>
<reference evidence="1" key="1">
    <citation type="submission" date="2020-04" db="EMBL/GenBank/DDBJ databases">
        <authorList>
            <person name="Zhang T."/>
        </authorList>
    </citation>
    <scope>NUCLEOTIDE SEQUENCE</scope>
    <source>
        <strain evidence="1">HKST-UBA09</strain>
    </source>
</reference>
<organism evidence="1 2">
    <name type="scientific">Candidatus Dojkabacteria bacterium</name>
    <dbReference type="NCBI Taxonomy" id="2099670"/>
    <lineage>
        <taxon>Bacteria</taxon>
        <taxon>Candidatus Dojkabacteria</taxon>
    </lineage>
</organism>
<gene>
    <name evidence="1" type="ORF">KC669_02945</name>
</gene>
<accession>A0A955RM35</accession>
<name>A0A955RM35_9BACT</name>